<gene>
    <name evidence="5" type="ORF">AVEN_207294_1</name>
    <name evidence="3" type="ORF">AVEN_225643_1</name>
    <name evidence="4" type="ORF">AVEN_28279_1</name>
    <name evidence="2" type="ORF">AVEN_79980_1</name>
</gene>
<feature type="region of interest" description="Disordered" evidence="1">
    <location>
        <begin position="62"/>
        <end position="99"/>
    </location>
</feature>
<evidence type="ECO:0000313" key="5">
    <source>
        <dbReference type="EMBL" id="GBN01566.1"/>
    </source>
</evidence>
<dbReference type="EMBL" id="BGPR01114644">
    <property type="protein sequence ID" value="GBN01566.1"/>
    <property type="molecule type" value="Genomic_DNA"/>
</dbReference>
<organism evidence="3 6">
    <name type="scientific">Araneus ventricosus</name>
    <name type="common">Orbweaver spider</name>
    <name type="synonym">Epeira ventricosa</name>
    <dbReference type="NCBI Taxonomy" id="182803"/>
    <lineage>
        <taxon>Eukaryota</taxon>
        <taxon>Metazoa</taxon>
        <taxon>Ecdysozoa</taxon>
        <taxon>Arthropoda</taxon>
        <taxon>Chelicerata</taxon>
        <taxon>Arachnida</taxon>
        <taxon>Araneae</taxon>
        <taxon>Araneomorphae</taxon>
        <taxon>Entelegynae</taxon>
        <taxon>Araneoidea</taxon>
        <taxon>Araneidae</taxon>
        <taxon>Araneus</taxon>
    </lineage>
</organism>
<keyword evidence="6" id="KW-1185">Reference proteome</keyword>
<reference evidence="3 6" key="1">
    <citation type="journal article" date="2019" name="Sci. Rep.">
        <title>Orb-weaving spider Araneus ventricosus genome elucidates the spidroin gene catalogue.</title>
        <authorList>
            <person name="Kono N."/>
            <person name="Nakamura H."/>
            <person name="Ohtoshi R."/>
            <person name="Moran D.A.P."/>
            <person name="Shinohara A."/>
            <person name="Yoshida Y."/>
            <person name="Fujiwara M."/>
            <person name="Mori M."/>
            <person name="Tomita M."/>
            <person name="Arakawa K."/>
        </authorList>
    </citation>
    <scope>NUCLEOTIDE SEQUENCE [LARGE SCALE GENOMIC DNA]</scope>
</reference>
<evidence type="ECO:0000256" key="1">
    <source>
        <dbReference type="SAM" id="MobiDB-lite"/>
    </source>
</evidence>
<evidence type="ECO:0000313" key="3">
    <source>
        <dbReference type="EMBL" id="GBN01520.1"/>
    </source>
</evidence>
<dbReference type="EMBL" id="BGPR01114627">
    <property type="protein sequence ID" value="GBN01520.1"/>
    <property type="molecule type" value="Genomic_DNA"/>
</dbReference>
<protein>
    <submittedName>
        <fullName evidence="3">Uncharacterized protein</fullName>
    </submittedName>
</protein>
<accession>A0A4Y2KHY1</accession>
<dbReference type="AlphaFoldDB" id="A0A4Y2KHY1"/>
<dbReference type="EMBL" id="BGPR01114631">
    <property type="protein sequence ID" value="GBN01532.1"/>
    <property type="molecule type" value="Genomic_DNA"/>
</dbReference>
<name>A0A4Y2KHY1_ARAVE</name>
<feature type="compositionally biased region" description="Polar residues" evidence="1">
    <location>
        <begin position="89"/>
        <end position="99"/>
    </location>
</feature>
<sequence length="99" mass="11457">MLLYFLHSGQLLFDFVIDIWLSLRYYRSYKSECVWDWCTLNHMQEAKRPATGVVRKFGEGVPAQVSSDRGSKLRDPSQYSPCVVPKRNVNVTKPNQSSE</sequence>
<evidence type="ECO:0000313" key="4">
    <source>
        <dbReference type="EMBL" id="GBN01532.1"/>
    </source>
</evidence>
<evidence type="ECO:0000313" key="6">
    <source>
        <dbReference type="Proteomes" id="UP000499080"/>
    </source>
</evidence>
<comment type="caution">
    <text evidence="3">The sequence shown here is derived from an EMBL/GenBank/DDBJ whole genome shotgun (WGS) entry which is preliminary data.</text>
</comment>
<evidence type="ECO:0000313" key="2">
    <source>
        <dbReference type="EMBL" id="GBM69016.1"/>
    </source>
</evidence>
<dbReference type="EMBL" id="BGPR01104250">
    <property type="protein sequence ID" value="GBM69016.1"/>
    <property type="molecule type" value="Genomic_DNA"/>
</dbReference>
<dbReference type="Proteomes" id="UP000499080">
    <property type="component" value="Unassembled WGS sequence"/>
</dbReference>
<proteinExistence type="predicted"/>